<accession>A0A8J9V2T0</accession>
<dbReference type="Proteomes" id="UP000838878">
    <property type="component" value="Chromosome 9"/>
</dbReference>
<dbReference type="EMBL" id="OV170229">
    <property type="protein sequence ID" value="CAH0731136.1"/>
    <property type="molecule type" value="Genomic_DNA"/>
</dbReference>
<reference evidence="1" key="1">
    <citation type="submission" date="2021-12" db="EMBL/GenBank/DDBJ databases">
        <authorList>
            <person name="Martin H S."/>
        </authorList>
    </citation>
    <scope>NUCLEOTIDE SEQUENCE</scope>
</reference>
<feature type="non-terminal residue" evidence="1">
    <location>
        <position position="103"/>
    </location>
</feature>
<protein>
    <submittedName>
        <fullName evidence="1">Uncharacterized protein</fullName>
    </submittedName>
</protein>
<gene>
    <name evidence="1" type="ORF">BINO364_LOCUS16043</name>
</gene>
<organism evidence="1 2">
    <name type="scientific">Brenthis ino</name>
    <name type="common">lesser marbled fritillary</name>
    <dbReference type="NCBI Taxonomy" id="405034"/>
    <lineage>
        <taxon>Eukaryota</taxon>
        <taxon>Metazoa</taxon>
        <taxon>Ecdysozoa</taxon>
        <taxon>Arthropoda</taxon>
        <taxon>Hexapoda</taxon>
        <taxon>Insecta</taxon>
        <taxon>Pterygota</taxon>
        <taxon>Neoptera</taxon>
        <taxon>Endopterygota</taxon>
        <taxon>Lepidoptera</taxon>
        <taxon>Glossata</taxon>
        <taxon>Ditrysia</taxon>
        <taxon>Papilionoidea</taxon>
        <taxon>Nymphalidae</taxon>
        <taxon>Heliconiinae</taxon>
        <taxon>Argynnini</taxon>
        <taxon>Brenthis</taxon>
    </lineage>
</organism>
<dbReference type="AlphaFoldDB" id="A0A8J9V2T0"/>
<keyword evidence="2" id="KW-1185">Reference proteome</keyword>
<sequence>MYGCSSGDLGFESRLVIESFCLVRLSNSPELGSWRHVTTVPRQSTFRVAPAPNLSSRVTEIERARCFCAYIATRAALQCLLQMASLNEIGRHVRNRSGGLEYY</sequence>
<evidence type="ECO:0000313" key="2">
    <source>
        <dbReference type="Proteomes" id="UP000838878"/>
    </source>
</evidence>
<name>A0A8J9V2T0_9NEOP</name>
<proteinExistence type="predicted"/>
<evidence type="ECO:0000313" key="1">
    <source>
        <dbReference type="EMBL" id="CAH0731136.1"/>
    </source>
</evidence>